<dbReference type="CDD" id="cd04301">
    <property type="entry name" value="NAT_SF"/>
    <property type="match status" value="1"/>
</dbReference>
<keyword evidence="2" id="KW-0012">Acyltransferase</keyword>
<name>A0A1H2KPU2_9ACTN</name>
<gene>
    <name evidence="4" type="ORF">SAMN04488563_4100</name>
</gene>
<dbReference type="PROSITE" id="PS51186">
    <property type="entry name" value="GNAT"/>
    <property type="match status" value="1"/>
</dbReference>
<accession>A0A1H2KPU2</accession>
<dbReference type="Proteomes" id="UP000182977">
    <property type="component" value="Chromosome I"/>
</dbReference>
<evidence type="ECO:0000256" key="2">
    <source>
        <dbReference type="ARBA" id="ARBA00023315"/>
    </source>
</evidence>
<dbReference type="Gene3D" id="3.40.630.30">
    <property type="match status" value="1"/>
</dbReference>
<dbReference type="RefSeq" id="WP_046769216.1">
    <property type="nucleotide sequence ID" value="NZ_KQ061231.1"/>
</dbReference>
<feature type="domain" description="N-acetyltransferase" evidence="3">
    <location>
        <begin position="3"/>
        <end position="166"/>
    </location>
</feature>
<evidence type="ECO:0000256" key="1">
    <source>
        <dbReference type="ARBA" id="ARBA00022679"/>
    </source>
</evidence>
<evidence type="ECO:0000313" key="5">
    <source>
        <dbReference type="Proteomes" id="UP000182977"/>
    </source>
</evidence>
<evidence type="ECO:0000313" key="4">
    <source>
        <dbReference type="EMBL" id="SDU70663.1"/>
    </source>
</evidence>
<dbReference type="EMBL" id="LT629791">
    <property type="protein sequence ID" value="SDU70663.1"/>
    <property type="molecule type" value="Genomic_DNA"/>
</dbReference>
<keyword evidence="1 4" id="KW-0808">Transferase</keyword>
<dbReference type="InterPro" id="IPR016181">
    <property type="entry name" value="Acyl_CoA_acyltransferase"/>
</dbReference>
<dbReference type="STRING" id="419479.SAMN04488563_4100"/>
<dbReference type="OrthoDB" id="5243635at2"/>
<dbReference type="GO" id="GO:0016747">
    <property type="term" value="F:acyltransferase activity, transferring groups other than amino-acyl groups"/>
    <property type="evidence" value="ECO:0007669"/>
    <property type="project" value="InterPro"/>
</dbReference>
<protein>
    <submittedName>
        <fullName evidence="4">Acetyltransferase (GNAT) family protein</fullName>
    </submittedName>
</protein>
<dbReference type="SUPFAM" id="SSF55729">
    <property type="entry name" value="Acyl-CoA N-acyltransferases (Nat)"/>
    <property type="match status" value="1"/>
</dbReference>
<dbReference type="InterPro" id="IPR050832">
    <property type="entry name" value="Bact_Acetyltransf"/>
</dbReference>
<dbReference type="PANTHER" id="PTHR43877">
    <property type="entry name" value="AMINOALKYLPHOSPHONATE N-ACETYLTRANSFERASE-RELATED-RELATED"/>
    <property type="match status" value="1"/>
</dbReference>
<dbReference type="AlphaFoldDB" id="A0A1H2KPU2"/>
<organism evidence="4 5">
    <name type="scientific">Jiangella alkaliphila</name>
    <dbReference type="NCBI Taxonomy" id="419479"/>
    <lineage>
        <taxon>Bacteria</taxon>
        <taxon>Bacillati</taxon>
        <taxon>Actinomycetota</taxon>
        <taxon>Actinomycetes</taxon>
        <taxon>Jiangellales</taxon>
        <taxon>Jiangellaceae</taxon>
        <taxon>Jiangella</taxon>
    </lineage>
</organism>
<dbReference type="Pfam" id="PF00583">
    <property type="entry name" value="Acetyltransf_1"/>
    <property type="match status" value="1"/>
</dbReference>
<dbReference type="InterPro" id="IPR000182">
    <property type="entry name" value="GNAT_dom"/>
</dbReference>
<evidence type="ECO:0000259" key="3">
    <source>
        <dbReference type="PROSITE" id="PS51186"/>
    </source>
</evidence>
<dbReference type="PANTHER" id="PTHR43877:SF1">
    <property type="entry name" value="ACETYLTRANSFERASE"/>
    <property type="match status" value="1"/>
</dbReference>
<sequence>MTYSYDLAADDDAAAVADLQAQSWRATYRGILPDDFLDGDLVAERRAKWTRRFADRAGMLTVLARDADGAVAGFAHSVLDDDAEWGTLLDNLHVRPGLKRQGIGRRLLAETAARLRVIVPGSRMYLWVIEANEAARRFYAAVGGEEAGRDVWDEHGPEVPIVRMGWRSLDSLAEPVR</sequence>
<keyword evidence="5" id="KW-1185">Reference proteome</keyword>
<proteinExistence type="predicted"/>
<reference evidence="5" key="1">
    <citation type="submission" date="2016-10" db="EMBL/GenBank/DDBJ databases">
        <authorList>
            <person name="Varghese N."/>
            <person name="Submissions S."/>
        </authorList>
    </citation>
    <scope>NUCLEOTIDE SEQUENCE [LARGE SCALE GENOMIC DNA]</scope>
    <source>
        <strain evidence="5">DSM 45079</strain>
    </source>
</reference>